<protein>
    <submittedName>
        <fullName evidence="2">Uncharacterized protein</fullName>
    </submittedName>
</protein>
<gene>
    <name evidence="2" type="ORF">CPB83DRAFT_863758</name>
</gene>
<keyword evidence="3" id="KW-1185">Reference proteome</keyword>
<dbReference type="Proteomes" id="UP000807306">
    <property type="component" value="Unassembled WGS sequence"/>
</dbReference>
<comment type="caution">
    <text evidence="2">The sequence shown here is derived from an EMBL/GenBank/DDBJ whole genome shotgun (WGS) entry which is preliminary data.</text>
</comment>
<reference evidence="2" key="1">
    <citation type="submission" date="2020-11" db="EMBL/GenBank/DDBJ databases">
        <authorList>
            <consortium name="DOE Joint Genome Institute"/>
            <person name="Ahrendt S."/>
            <person name="Riley R."/>
            <person name="Andreopoulos W."/>
            <person name="Labutti K."/>
            <person name="Pangilinan J."/>
            <person name="Ruiz-Duenas F.J."/>
            <person name="Barrasa J.M."/>
            <person name="Sanchez-Garcia M."/>
            <person name="Camarero S."/>
            <person name="Miyauchi S."/>
            <person name="Serrano A."/>
            <person name="Linde D."/>
            <person name="Babiker R."/>
            <person name="Drula E."/>
            <person name="Ayuso-Fernandez I."/>
            <person name="Pacheco R."/>
            <person name="Padilla G."/>
            <person name="Ferreira P."/>
            <person name="Barriuso J."/>
            <person name="Kellner H."/>
            <person name="Castanera R."/>
            <person name="Alfaro M."/>
            <person name="Ramirez L."/>
            <person name="Pisabarro A.G."/>
            <person name="Kuo A."/>
            <person name="Tritt A."/>
            <person name="Lipzen A."/>
            <person name="He G."/>
            <person name="Yan M."/>
            <person name="Ng V."/>
            <person name="Cullen D."/>
            <person name="Martin F."/>
            <person name="Rosso M.-N."/>
            <person name="Henrissat B."/>
            <person name="Hibbett D."/>
            <person name="Martinez A.T."/>
            <person name="Grigoriev I.V."/>
        </authorList>
    </citation>
    <scope>NUCLEOTIDE SEQUENCE</scope>
    <source>
        <strain evidence="2">CBS 506.95</strain>
    </source>
</reference>
<proteinExistence type="predicted"/>
<feature type="chain" id="PRO_5040214730" evidence="1">
    <location>
        <begin position="25"/>
        <end position="311"/>
    </location>
</feature>
<evidence type="ECO:0000313" key="2">
    <source>
        <dbReference type="EMBL" id="KAF9522923.1"/>
    </source>
</evidence>
<name>A0A9P6E5G9_9AGAR</name>
<evidence type="ECO:0000313" key="3">
    <source>
        <dbReference type="Proteomes" id="UP000807306"/>
    </source>
</evidence>
<evidence type="ECO:0000256" key="1">
    <source>
        <dbReference type="SAM" id="SignalP"/>
    </source>
</evidence>
<accession>A0A9P6E5G9</accession>
<sequence length="311" mass="33125">MTYYLTQMLSAALILSILIRLVSSQPNCTSESVLCSPRATCCPSGAFCNFNAAIPVCQYDQSPVRSGWRDSYAYPCENNPYLFSCDQPVNIQGFCCPIGSICLTVNSDPNKVVSCIDALGITTGALPASKAASFSPSLSVAQSTEPALLLSPEKAWNTTEATAGSCGSNTFHSTNVVNATISFNYTGPSILLNAMTSPQGGVFAVFIDGTQIKNSLDTFDAGQVKCIRRQYPPFSAPGPPGFGSRTSHSITIMHYGPSKLAPNGTVSSVVQLDSFVVPQFNRSVSGESRAVSGTYFFVFFAFQVFSMSMLL</sequence>
<organism evidence="2 3">
    <name type="scientific">Crepidotus variabilis</name>
    <dbReference type="NCBI Taxonomy" id="179855"/>
    <lineage>
        <taxon>Eukaryota</taxon>
        <taxon>Fungi</taxon>
        <taxon>Dikarya</taxon>
        <taxon>Basidiomycota</taxon>
        <taxon>Agaricomycotina</taxon>
        <taxon>Agaricomycetes</taxon>
        <taxon>Agaricomycetidae</taxon>
        <taxon>Agaricales</taxon>
        <taxon>Agaricineae</taxon>
        <taxon>Crepidotaceae</taxon>
        <taxon>Crepidotus</taxon>
    </lineage>
</organism>
<keyword evidence="1" id="KW-0732">Signal</keyword>
<dbReference type="Gene3D" id="2.60.120.260">
    <property type="entry name" value="Galactose-binding domain-like"/>
    <property type="match status" value="1"/>
</dbReference>
<dbReference type="EMBL" id="MU157930">
    <property type="protein sequence ID" value="KAF9522923.1"/>
    <property type="molecule type" value="Genomic_DNA"/>
</dbReference>
<dbReference type="OrthoDB" id="2563669at2759"/>
<dbReference type="AlphaFoldDB" id="A0A9P6E5G9"/>
<feature type="signal peptide" evidence="1">
    <location>
        <begin position="1"/>
        <end position="24"/>
    </location>
</feature>